<evidence type="ECO:0000313" key="2">
    <source>
        <dbReference type="Proteomes" id="UP001155280"/>
    </source>
</evidence>
<gene>
    <name evidence="1" type="ORF">MKO06_12460</name>
</gene>
<organism evidence="1 2">
    <name type="scientific">Christiangramia oceanisediminis</name>
    <dbReference type="NCBI Taxonomy" id="2920386"/>
    <lineage>
        <taxon>Bacteria</taxon>
        <taxon>Pseudomonadati</taxon>
        <taxon>Bacteroidota</taxon>
        <taxon>Flavobacteriia</taxon>
        <taxon>Flavobacteriales</taxon>
        <taxon>Flavobacteriaceae</taxon>
        <taxon>Christiangramia</taxon>
    </lineage>
</organism>
<proteinExistence type="predicted"/>
<comment type="caution">
    <text evidence="1">The sequence shown here is derived from an EMBL/GenBank/DDBJ whole genome shotgun (WGS) entry which is preliminary data.</text>
</comment>
<dbReference type="EMBL" id="JANCNS010000002">
    <property type="protein sequence ID" value="MCP9200725.1"/>
    <property type="molecule type" value="Genomic_DNA"/>
</dbReference>
<keyword evidence="2" id="KW-1185">Reference proteome</keyword>
<name>A0A9X2RC17_9FLAO</name>
<dbReference type="AlphaFoldDB" id="A0A9X2RC17"/>
<sequence length="203" mass="24196">MFTSNEIRWFSKEISQPVIQWFNEHSYHFDQTESRTDFYLPVFNERGIGIKLREGNAEVKHRTGKPELTELIPGVKGYMESYIKWSFSLSEEDSLSHKIIHENQHDWMEIKKTRMGFVLTEKDSEICRIELDEFTDFGCQVEYTRVETEQQTWYTFGLEWFGDRQVNLPPAFLKEILQDCNYPEERSMGYADFILKLDASNNF</sequence>
<reference evidence="1" key="1">
    <citation type="submission" date="2022-07" db="EMBL/GenBank/DDBJ databases">
        <title>Gramela sediminis sp. nov., isolated from deep-sea sediment of the Indian Ocean.</title>
        <authorList>
            <person name="Shi H."/>
        </authorList>
    </citation>
    <scope>NUCLEOTIDE SEQUENCE</scope>
    <source>
        <strain evidence="1">GC03-9</strain>
    </source>
</reference>
<dbReference type="Proteomes" id="UP001155280">
    <property type="component" value="Unassembled WGS sequence"/>
</dbReference>
<accession>A0A9X2RC17</accession>
<evidence type="ECO:0000313" key="1">
    <source>
        <dbReference type="EMBL" id="MCP9200725.1"/>
    </source>
</evidence>
<dbReference type="RefSeq" id="WP_241551482.1">
    <property type="nucleotide sequence ID" value="NZ_JANCNS010000002.1"/>
</dbReference>
<protein>
    <submittedName>
        <fullName evidence="1">Uncharacterized protein</fullName>
    </submittedName>
</protein>